<evidence type="ECO:0000259" key="2">
    <source>
        <dbReference type="Pfam" id="PF00535"/>
    </source>
</evidence>
<dbReference type="EMBL" id="QOCI01000009">
    <property type="protein sequence ID" value="RRR17896.1"/>
    <property type="molecule type" value="Genomic_DNA"/>
</dbReference>
<evidence type="ECO:0000313" key="3">
    <source>
        <dbReference type="EMBL" id="RRR17896.1"/>
    </source>
</evidence>
<dbReference type="CDD" id="cd00761">
    <property type="entry name" value="Glyco_tranf_GTA_type"/>
    <property type="match status" value="1"/>
</dbReference>
<organism evidence="3 4">
    <name type="scientific">Brachybacterium paraconglomeratum</name>
    <dbReference type="NCBI Taxonomy" id="173362"/>
    <lineage>
        <taxon>Bacteria</taxon>
        <taxon>Bacillati</taxon>
        <taxon>Actinomycetota</taxon>
        <taxon>Actinomycetes</taxon>
        <taxon>Micrococcales</taxon>
        <taxon>Dermabacteraceae</taxon>
        <taxon>Brachybacterium</taxon>
    </lineage>
</organism>
<protein>
    <recommendedName>
        <fullName evidence="2">Glycosyltransferase 2-like domain-containing protein</fullName>
    </recommendedName>
</protein>
<comment type="caution">
    <text evidence="3">The sequence shown here is derived from an EMBL/GenBank/DDBJ whole genome shotgun (WGS) entry which is preliminary data.</text>
</comment>
<accession>A0A3R8SCR1</accession>
<dbReference type="InterPro" id="IPR001173">
    <property type="entry name" value="Glyco_trans_2-like"/>
</dbReference>
<dbReference type="Pfam" id="PF00535">
    <property type="entry name" value="Glycos_transf_2"/>
    <property type="match status" value="1"/>
</dbReference>
<dbReference type="SUPFAM" id="SSF53448">
    <property type="entry name" value="Nucleotide-diphospho-sugar transferases"/>
    <property type="match status" value="1"/>
</dbReference>
<dbReference type="PANTHER" id="PTHR43685">
    <property type="entry name" value="GLYCOSYLTRANSFERASE"/>
    <property type="match status" value="1"/>
</dbReference>
<dbReference type="Proteomes" id="UP000274327">
    <property type="component" value="Unassembled WGS sequence"/>
</dbReference>
<reference evidence="3 4" key="1">
    <citation type="submission" date="2018-07" db="EMBL/GenBank/DDBJ databases">
        <title>Brachybacteriurn paraconglorneratum KCTC 9916.</title>
        <authorList>
            <person name="Li Y."/>
        </authorList>
    </citation>
    <scope>NUCLEOTIDE SEQUENCE [LARGE SCALE GENOMIC DNA]</scope>
    <source>
        <strain evidence="3 4">KCTC 9916</strain>
    </source>
</reference>
<keyword evidence="4" id="KW-1185">Reference proteome</keyword>
<dbReference type="InterPro" id="IPR050834">
    <property type="entry name" value="Glycosyltransf_2"/>
</dbReference>
<name>A0A3R8SCR1_9MICO</name>
<dbReference type="AlphaFoldDB" id="A0A3R8SCR1"/>
<dbReference type="InterPro" id="IPR029044">
    <property type="entry name" value="Nucleotide-diphossugar_trans"/>
</dbReference>
<evidence type="ECO:0000256" key="1">
    <source>
        <dbReference type="SAM" id="MobiDB-lite"/>
    </source>
</evidence>
<gene>
    <name evidence="3" type="ORF">DS079_11405</name>
</gene>
<feature type="region of interest" description="Disordered" evidence="1">
    <location>
        <begin position="322"/>
        <end position="345"/>
    </location>
</feature>
<dbReference type="PANTHER" id="PTHR43685:SF2">
    <property type="entry name" value="GLYCOSYLTRANSFERASE 2-LIKE DOMAIN-CONTAINING PROTEIN"/>
    <property type="match status" value="1"/>
</dbReference>
<feature type="region of interest" description="Disordered" evidence="1">
    <location>
        <begin position="1"/>
        <end position="22"/>
    </location>
</feature>
<dbReference type="Gene3D" id="3.90.550.10">
    <property type="entry name" value="Spore Coat Polysaccharide Biosynthesis Protein SpsA, Chain A"/>
    <property type="match status" value="1"/>
</dbReference>
<proteinExistence type="predicted"/>
<feature type="domain" description="Glycosyltransferase 2-like" evidence="2">
    <location>
        <begin position="27"/>
        <end position="126"/>
    </location>
</feature>
<evidence type="ECO:0000313" key="4">
    <source>
        <dbReference type="Proteomes" id="UP000274327"/>
    </source>
</evidence>
<sequence>MVRLVARAPSAGPDEERGGDVTGPSVSVVIPCFQAQSTIALQLASLSDQIDAPPFEVILVDNDPAQRLDEAAADFLHSTAFELRIVRAHEHQGSSYARNVGISHAHAESLQFCDADDVVSRTWVRNGYLASQHTELWTGESILLAEAPFADGLETVRREFDASPPEWTAPVDKQTGPFPVLMAGNFGGARSTLLELRGFDQGFAHYGDDNDLAFRSRRTGHRVPVAEAVRIGYRGKWSAKQRMRRGFQDARARRRLLIVHGASSQSPVPPWPVDIARCLAATVLMPFRRSASPFDVGMRWSHALGNASGALRFGWPRTPPVSAPGLGLTAPSTRHNDPSEGTMSA</sequence>